<dbReference type="InterPro" id="IPR017587">
    <property type="entry name" value="YqeC"/>
</dbReference>
<dbReference type="EMBL" id="WBZC01000012">
    <property type="protein sequence ID" value="KAB3536326.1"/>
    <property type="molecule type" value="Genomic_DNA"/>
</dbReference>
<dbReference type="AlphaFoldDB" id="A0A6I0FCN4"/>
<dbReference type="Proteomes" id="UP000432715">
    <property type="component" value="Unassembled WGS sequence"/>
</dbReference>
<gene>
    <name evidence="1" type="primary">yqeC</name>
    <name evidence="1" type="ORF">F8154_04420</name>
</gene>
<name>A0A6I0FCN4_9FIRM</name>
<dbReference type="Pfam" id="PF19842">
    <property type="entry name" value="YqeC"/>
    <property type="match status" value="1"/>
</dbReference>
<evidence type="ECO:0000313" key="1">
    <source>
        <dbReference type="EMBL" id="KAB3536326.1"/>
    </source>
</evidence>
<dbReference type="RefSeq" id="WP_151860382.1">
    <property type="nucleotide sequence ID" value="NZ_WBZC01000012.1"/>
</dbReference>
<reference evidence="1 2" key="1">
    <citation type="submission" date="2019-10" db="EMBL/GenBank/DDBJ databases">
        <title>Alkaliphilus serpentinus sp. nov. and Alkaliphilus pronyensis sp. nov., two novel anaerobic alkaliphilic species isolated from the serpentinized-hosted hydrothermal field of the Prony Bay (New Caledonia).</title>
        <authorList>
            <person name="Postec A."/>
        </authorList>
    </citation>
    <scope>NUCLEOTIDE SEQUENCE [LARGE SCALE GENOMIC DNA]</scope>
    <source>
        <strain evidence="1 2">LacV</strain>
    </source>
</reference>
<keyword evidence="2" id="KW-1185">Reference proteome</keyword>
<dbReference type="NCBIfam" id="TIGR03172">
    <property type="entry name" value="selenium cofactor biosynthesis protein YqeC"/>
    <property type="match status" value="1"/>
</dbReference>
<evidence type="ECO:0000313" key="2">
    <source>
        <dbReference type="Proteomes" id="UP000432715"/>
    </source>
</evidence>
<dbReference type="OrthoDB" id="368187at2"/>
<accession>A0A6I0FCN4</accession>
<protein>
    <submittedName>
        <fullName evidence="1">Putative selenium-dependent hydroxylase accessory protein YqeC</fullName>
    </submittedName>
</protein>
<organism evidence="1 2">
    <name type="scientific">Alkaliphilus pronyensis</name>
    <dbReference type="NCBI Taxonomy" id="1482732"/>
    <lineage>
        <taxon>Bacteria</taxon>
        <taxon>Bacillati</taxon>
        <taxon>Bacillota</taxon>
        <taxon>Clostridia</taxon>
        <taxon>Peptostreptococcales</taxon>
        <taxon>Natronincolaceae</taxon>
        <taxon>Alkaliphilus</taxon>
    </lineage>
</organism>
<proteinExistence type="predicted"/>
<sequence>MDILKGLDLINPTKDMVTFVGGGGKTTTMFLMASKLKELNKKILVTTTTAIYYPRNNQYDEIIIDSDYDIEKFKGIKAGKVYVLGRSINKDNKLMGIEPDVIDRIFNAEAFDVILVEADGAKGKPIKAPAAHEPVIPQNTTKNVGIIGLDCINKRINNSIVHRPQQLCSVTGSIMNDIITPKKVEMLILHNNGIMKNLPENSTGYVLLNKAEGERYLQGMEVVKLLKDKKPPIKKIIICSIKDESPVKYWRDFND</sequence>
<comment type="caution">
    <text evidence="1">The sequence shown here is derived from an EMBL/GenBank/DDBJ whole genome shotgun (WGS) entry which is preliminary data.</text>
</comment>